<gene>
    <name evidence="2" type="ORF">OS133_01875</name>
    <name evidence="3" type="ORF">OS134_15310</name>
</gene>
<organism evidence="2 4">
    <name type="scientific">Shewanella fidelis</name>
    <dbReference type="NCBI Taxonomy" id="173509"/>
    <lineage>
        <taxon>Bacteria</taxon>
        <taxon>Pseudomonadati</taxon>
        <taxon>Pseudomonadota</taxon>
        <taxon>Gammaproteobacteria</taxon>
        <taxon>Alteromonadales</taxon>
        <taxon>Shewanellaceae</taxon>
        <taxon>Shewanella</taxon>
    </lineage>
</organism>
<evidence type="ECO:0000313" key="4">
    <source>
        <dbReference type="Proteomes" id="UP001259340"/>
    </source>
</evidence>
<dbReference type="InterPro" id="IPR025592">
    <property type="entry name" value="DUF4347"/>
</dbReference>
<name>A0AAW8NI95_9GAMM</name>
<dbReference type="EMBL" id="JAPMLD010000007">
    <property type="protein sequence ID" value="MDW4825437.1"/>
    <property type="molecule type" value="Genomic_DNA"/>
</dbReference>
<dbReference type="AlphaFoldDB" id="A0AAW8NI95"/>
<evidence type="ECO:0000313" key="3">
    <source>
        <dbReference type="EMBL" id="MDW4825437.1"/>
    </source>
</evidence>
<dbReference type="Pfam" id="PF14252">
    <property type="entry name" value="DUF4347"/>
    <property type="match status" value="1"/>
</dbReference>
<protein>
    <submittedName>
        <fullName evidence="2">DUF4347 domain-containing protein</fullName>
    </submittedName>
</protein>
<sequence length="249" mass="27885">MNPHHCKKAQSAYSTFNDSLTGLSLMSLFGETLSFKRQPKQFNLQQPHISAKSTCAELIKEIPLYWIVLLCLLLCVNSAQALERSAATANLSIEQSGLVSTEQESNLVIIDSSAEDVVDLLAQMTGDIHLLILDDHQEPFEQINQALAAEPLYSNLTIIAKASSAAIYLGGRWIDEHYLLEHQQALAVFASQFASNSQLSLYTTNLTKSHAGADFIGLFERLTQLQIDIIYMQGQHFEPLWVHSRRYQF</sequence>
<dbReference type="Proteomes" id="UP001271263">
    <property type="component" value="Unassembled WGS sequence"/>
</dbReference>
<dbReference type="Proteomes" id="UP001259340">
    <property type="component" value="Unassembled WGS sequence"/>
</dbReference>
<feature type="domain" description="DUF4347" evidence="1">
    <location>
        <begin position="107"/>
        <end position="227"/>
    </location>
</feature>
<evidence type="ECO:0000313" key="2">
    <source>
        <dbReference type="EMBL" id="MDR8522445.1"/>
    </source>
</evidence>
<proteinExistence type="predicted"/>
<reference evidence="3 5" key="1">
    <citation type="journal article" date="2022" name="bioRxiv">
        <title>Prophages regulate Shewanella fidelis 3313 motility and biofilm formation: implications for gut colonization dynamics in Ciona robusta.</title>
        <authorList>
            <person name="Natarajan O."/>
            <person name="Gibboney S.L."/>
            <person name="Young M.N."/>
            <person name="Lim S.J."/>
            <person name="Pluta N."/>
            <person name="Atkinson C.G."/>
            <person name="Leigh B.A."/>
            <person name="Liberti A."/>
            <person name="Kees E.D."/>
            <person name="Breitbart M."/>
            <person name="Gralnick J.A."/>
            <person name="Dishaw L.J."/>
        </authorList>
    </citation>
    <scope>NUCLEOTIDE SEQUENCE [LARGE SCALE GENOMIC DNA]</scope>
    <source>
        <strain evidence="3 5">JG4066</strain>
    </source>
</reference>
<evidence type="ECO:0000259" key="1">
    <source>
        <dbReference type="Pfam" id="PF14252"/>
    </source>
</evidence>
<comment type="caution">
    <text evidence="2">The sequence shown here is derived from an EMBL/GenBank/DDBJ whole genome shotgun (WGS) entry which is preliminary data.</text>
</comment>
<reference evidence="2" key="2">
    <citation type="submission" date="2022-11" db="EMBL/GenBank/DDBJ databases">
        <title>Prophages regulate Shewanella fidelis motility and biofilm formation: implications for gut colonization dynamics in Ciona robusta.</title>
        <authorList>
            <person name="Natarajan O."/>
            <person name="Gibboney S.L."/>
            <person name="Young M.N."/>
            <person name="Lim S.J."/>
            <person name="Pluta N."/>
            <person name="Atkinson C.G.F."/>
            <person name="Leigh B.A."/>
            <person name="Liberti A."/>
            <person name="Kees E."/>
            <person name="Breitbart M."/>
            <person name="Gralnick J."/>
            <person name="Dishaw L.J."/>
        </authorList>
    </citation>
    <scope>NUCLEOTIDE SEQUENCE</scope>
    <source>
        <strain evidence="2">3313</strain>
    </source>
</reference>
<keyword evidence="5" id="KW-1185">Reference proteome</keyword>
<dbReference type="RefSeq" id="WP_310653801.1">
    <property type="nucleotide sequence ID" value="NZ_JAPMLA010000007.1"/>
</dbReference>
<dbReference type="EMBL" id="JAPMLE010000001">
    <property type="protein sequence ID" value="MDR8522445.1"/>
    <property type="molecule type" value="Genomic_DNA"/>
</dbReference>
<accession>A0AAW8NI95</accession>
<evidence type="ECO:0000313" key="5">
    <source>
        <dbReference type="Proteomes" id="UP001271263"/>
    </source>
</evidence>